<evidence type="ECO:0000313" key="2">
    <source>
        <dbReference type="EMBL" id="PZW41771.1"/>
    </source>
</evidence>
<protein>
    <submittedName>
        <fullName evidence="2">Putative lipoprotein</fullName>
    </submittedName>
</protein>
<dbReference type="Gene3D" id="2.40.128.270">
    <property type="match status" value="1"/>
</dbReference>
<dbReference type="Pfam" id="PF03724">
    <property type="entry name" value="META"/>
    <property type="match status" value="1"/>
</dbReference>
<dbReference type="Proteomes" id="UP000249542">
    <property type="component" value="Unassembled WGS sequence"/>
</dbReference>
<organism evidence="2 3">
    <name type="scientific">Mesonia algae</name>
    <dbReference type="NCBI Taxonomy" id="213248"/>
    <lineage>
        <taxon>Bacteria</taxon>
        <taxon>Pseudomonadati</taxon>
        <taxon>Bacteroidota</taxon>
        <taxon>Flavobacteriia</taxon>
        <taxon>Flavobacteriales</taxon>
        <taxon>Flavobacteriaceae</taxon>
        <taxon>Mesonia</taxon>
    </lineage>
</organism>
<evidence type="ECO:0000313" key="3">
    <source>
        <dbReference type="Proteomes" id="UP000249542"/>
    </source>
</evidence>
<feature type="domain" description="DUF306" evidence="1">
    <location>
        <begin position="26"/>
        <end position="129"/>
    </location>
</feature>
<name>A0A2W7I4E7_9FLAO</name>
<dbReference type="AlphaFoldDB" id="A0A2W7I4E7"/>
<dbReference type="InterPro" id="IPR053147">
    <property type="entry name" value="Hsp_HslJ-like"/>
</dbReference>
<dbReference type="PANTHER" id="PTHR35535">
    <property type="entry name" value="HEAT SHOCK PROTEIN HSLJ"/>
    <property type="match status" value="1"/>
</dbReference>
<dbReference type="RefSeq" id="WP_111540767.1">
    <property type="nucleotide sequence ID" value="NZ_QKYV01000003.1"/>
</dbReference>
<dbReference type="InterPro" id="IPR005184">
    <property type="entry name" value="DUF306_Meta_HslJ"/>
</dbReference>
<comment type="caution">
    <text evidence="2">The sequence shown here is derived from an EMBL/GenBank/DDBJ whole genome shotgun (WGS) entry which is preliminary data.</text>
</comment>
<dbReference type="PANTHER" id="PTHR35535:SF1">
    <property type="entry name" value="HEAT SHOCK PROTEIN HSLJ"/>
    <property type="match status" value="1"/>
</dbReference>
<gene>
    <name evidence="2" type="ORF">LX95_01455</name>
</gene>
<keyword evidence="2" id="KW-0449">Lipoprotein</keyword>
<sequence length="133" mass="14725">MKNIGLVLIVMVFSVFGCKSSKEAVAELQSGKYDIVSINGEEIDDKAQVDINFNTKASRVTGSAGCNKYTASYTVENGMLEVKQAAVTKMSCMFMSIETQFLKALSQVKSYKYKEDMILLLDENKNVILKGKK</sequence>
<proteinExistence type="predicted"/>
<dbReference type="EMBL" id="QKYV01000003">
    <property type="protein sequence ID" value="PZW41771.1"/>
    <property type="molecule type" value="Genomic_DNA"/>
</dbReference>
<reference evidence="2 3" key="1">
    <citation type="submission" date="2018-06" db="EMBL/GenBank/DDBJ databases">
        <title>Genomic Encyclopedia of Archaeal and Bacterial Type Strains, Phase II (KMG-II): from individual species to whole genera.</title>
        <authorList>
            <person name="Goeker M."/>
        </authorList>
    </citation>
    <scope>NUCLEOTIDE SEQUENCE [LARGE SCALE GENOMIC DNA]</scope>
    <source>
        <strain evidence="2 3">DSM 15361</strain>
    </source>
</reference>
<accession>A0A2W7I4E7</accession>
<dbReference type="PROSITE" id="PS51257">
    <property type="entry name" value="PROKAR_LIPOPROTEIN"/>
    <property type="match status" value="1"/>
</dbReference>
<dbReference type="InterPro" id="IPR038670">
    <property type="entry name" value="HslJ-like_sf"/>
</dbReference>
<evidence type="ECO:0000259" key="1">
    <source>
        <dbReference type="Pfam" id="PF03724"/>
    </source>
</evidence>
<keyword evidence="3" id="KW-1185">Reference proteome</keyword>